<sequence>MFVCFLPNNLSTLGQIHLHEEFRLPELESLAKIEDVKLKYNNEEYKKNCPFLVINIENEEEAARLVKRAILIKNIYELWGMGETYDEVHAQVKACPERWSLYIHKSFKFTVSGFGSTCSSDYQVRIINSFSYLGFEGDIDLKNPQVQFGVLEDYGLDQHAGIPPPTPYTIYFGRLIASGNRDLVQKYNLKKRKYIGNTSMDAELSLIMANQALASPGKLIYDPFVGTGSFLLTCAHFGAFTLGSDIDGRQIRGQADKSIKSNIDQYNLGDKVLDTLVFDICHHPWRENLWFDAIVTDPPYGVRAGAKKLGRKDPIKRPRVVDGVPAHKRDNYYPPTKPYEMSEVLIDLLEFAARFLIVGGRLVYWLPTIVDEYSSADIPDHPCMILISNSEQNFGQWSRRLITMEKFKENVEGEHANVNNAKSLDNMSLLFQKKKEGKSDEDGKDLEKTNDNNANKKPGHYLFREKYFSFKSEEKTKREQTWIRFTNKDNANDCVDNADNVQSSTKPPTEISLCENQSDYDAKEPS</sequence>
<dbReference type="PIRSF" id="PIRSF017259">
    <property type="entry name" value="tRNA_mtfrase_TRM11"/>
    <property type="match status" value="1"/>
</dbReference>
<evidence type="ECO:0000256" key="11">
    <source>
        <dbReference type="SAM" id="MobiDB-lite"/>
    </source>
</evidence>
<dbReference type="EMBL" id="WTPW01002187">
    <property type="protein sequence ID" value="KAF0392479.1"/>
    <property type="molecule type" value="Genomic_DNA"/>
</dbReference>
<dbReference type="InterPro" id="IPR059073">
    <property type="entry name" value="TRMT11_N"/>
</dbReference>
<dbReference type="GO" id="GO:0032259">
    <property type="term" value="P:methylation"/>
    <property type="evidence" value="ECO:0007669"/>
    <property type="project" value="UniProtKB-UniRule"/>
</dbReference>
<feature type="compositionally biased region" description="Basic and acidic residues" evidence="11">
    <location>
        <begin position="435"/>
        <end position="450"/>
    </location>
</feature>
<comment type="subcellular location">
    <subcellularLocation>
        <location evidence="1">Cytoplasm</location>
    </subcellularLocation>
</comment>
<dbReference type="GO" id="GO:0043527">
    <property type="term" value="C:tRNA methyltransferase complex"/>
    <property type="evidence" value="ECO:0007669"/>
    <property type="project" value="UniProtKB-ARBA"/>
</dbReference>
<evidence type="ECO:0000256" key="9">
    <source>
        <dbReference type="ARBA" id="ARBA00066937"/>
    </source>
</evidence>
<dbReference type="PANTHER" id="PTHR13370">
    <property type="entry name" value="RNA METHYLASE-RELATED"/>
    <property type="match status" value="1"/>
</dbReference>
<dbReference type="Gene3D" id="3.40.50.150">
    <property type="entry name" value="Vaccinia Virus protein VP39"/>
    <property type="match status" value="1"/>
</dbReference>
<accession>A0A8H4A2E8</accession>
<name>A0A8H4A2E8_GIGMA</name>
<evidence type="ECO:0000256" key="8">
    <source>
        <dbReference type="ARBA" id="ARBA00022884"/>
    </source>
</evidence>
<evidence type="ECO:0000313" key="14">
    <source>
        <dbReference type="EMBL" id="KAF0392479.1"/>
    </source>
</evidence>
<keyword evidence="5 10" id="KW-0808">Transferase</keyword>
<evidence type="ECO:0000256" key="4">
    <source>
        <dbReference type="ARBA" id="ARBA00022603"/>
    </source>
</evidence>
<keyword evidence="7 10" id="KW-0819">tRNA processing</keyword>
<protein>
    <recommendedName>
        <fullName evidence="9">tRNA (guanine(10)-N(2))-methyltransferase</fullName>
        <ecNumber evidence="9">2.1.1.214</ecNumber>
    </recommendedName>
</protein>
<proteinExistence type="inferred from homology"/>
<dbReference type="GO" id="GO:0005737">
    <property type="term" value="C:cytoplasm"/>
    <property type="evidence" value="ECO:0007669"/>
    <property type="project" value="UniProtKB-SubCell"/>
</dbReference>
<dbReference type="GO" id="GO:0160102">
    <property type="term" value="F:tRNA (guanine(10)-N2)-methyltransferase activity"/>
    <property type="evidence" value="ECO:0007669"/>
    <property type="project" value="UniProtKB-EC"/>
</dbReference>
<feature type="compositionally biased region" description="Low complexity" evidence="11">
    <location>
        <begin position="492"/>
        <end position="501"/>
    </location>
</feature>
<dbReference type="Pfam" id="PF25904">
    <property type="entry name" value="Tmrp11_N"/>
    <property type="match status" value="1"/>
</dbReference>
<comment type="similarity">
    <text evidence="10">Belongs to the class I-like SAM-binding methyltransferase superfamily. TRM11 methyltransferase family.</text>
</comment>
<gene>
    <name evidence="14" type="ORF">F8M41_010510</name>
</gene>
<feature type="domain" description="Ribosomal RNA large subunit methyltransferase K/L-like methyltransferase" evidence="12">
    <location>
        <begin position="191"/>
        <end position="308"/>
    </location>
</feature>
<dbReference type="OrthoDB" id="333024at2759"/>
<feature type="domain" description="tRNA (guanine(10)-N(2))-methyltransferase TRMT11 N-terminal" evidence="13">
    <location>
        <begin position="17"/>
        <end position="181"/>
    </location>
</feature>
<comment type="caution">
    <text evidence="14">The sequence shown here is derived from an EMBL/GenBank/DDBJ whole genome shotgun (WGS) entry which is preliminary data.</text>
</comment>
<evidence type="ECO:0000313" key="15">
    <source>
        <dbReference type="Proteomes" id="UP000439903"/>
    </source>
</evidence>
<keyword evidence="8 10" id="KW-0694">RNA-binding</keyword>
<evidence type="ECO:0000256" key="7">
    <source>
        <dbReference type="ARBA" id="ARBA00022694"/>
    </source>
</evidence>
<evidence type="ECO:0000256" key="2">
    <source>
        <dbReference type="ARBA" id="ARBA00022490"/>
    </source>
</evidence>
<keyword evidence="6 10" id="KW-0949">S-adenosyl-L-methionine</keyword>
<evidence type="ECO:0000259" key="13">
    <source>
        <dbReference type="Pfam" id="PF25904"/>
    </source>
</evidence>
<evidence type="ECO:0000256" key="1">
    <source>
        <dbReference type="ARBA" id="ARBA00004496"/>
    </source>
</evidence>
<keyword evidence="3 10" id="KW-0820">tRNA-binding</keyword>
<feature type="region of interest" description="Disordered" evidence="11">
    <location>
        <begin position="487"/>
        <end position="526"/>
    </location>
</feature>
<keyword evidence="4 10" id="KW-0489">Methyltransferase</keyword>
<dbReference type="GO" id="GO:0000049">
    <property type="term" value="F:tRNA binding"/>
    <property type="evidence" value="ECO:0007669"/>
    <property type="project" value="UniProtKB-UniRule"/>
</dbReference>
<keyword evidence="15" id="KW-1185">Reference proteome</keyword>
<organism evidence="14 15">
    <name type="scientific">Gigaspora margarita</name>
    <dbReference type="NCBI Taxonomy" id="4874"/>
    <lineage>
        <taxon>Eukaryota</taxon>
        <taxon>Fungi</taxon>
        <taxon>Fungi incertae sedis</taxon>
        <taxon>Mucoromycota</taxon>
        <taxon>Glomeromycotina</taxon>
        <taxon>Glomeromycetes</taxon>
        <taxon>Diversisporales</taxon>
        <taxon>Gigasporaceae</taxon>
        <taxon>Gigaspora</taxon>
    </lineage>
</organism>
<dbReference type="InterPro" id="IPR016691">
    <property type="entry name" value="TRMT11"/>
</dbReference>
<evidence type="ECO:0000256" key="6">
    <source>
        <dbReference type="ARBA" id="ARBA00022691"/>
    </source>
</evidence>
<reference evidence="14 15" key="1">
    <citation type="journal article" date="2019" name="Environ. Microbiol.">
        <title>At the nexus of three kingdoms: the genome of the mycorrhizal fungus Gigaspora margarita provides insights into plant, endobacterial and fungal interactions.</title>
        <authorList>
            <person name="Venice F."/>
            <person name="Ghignone S."/>
            <person name="Salvioli di Fossalunga A."/>
            <person name="Amselem J."/>
            <person name="Novero M."/>
            <person name="Xianan X."/>
            <person name="Sedzielewska Toro K."/>
            <person name="Morin E."/>
            <person name="Lipzen A."/>
            <person name="Grigoriev I.V."/>
            <person name="Henrissat B."/>
            <person name="Martin F.M."/>
            <person name="Bonfante P."/>
        </authorList>
    </citation>
    <scope>NUCLEOTIDE SEQUENCE [LARGE SCALE GENOMIC DNA]</scope>
    <source>
        <strain evidence="14 15">BEG34</strain>
    </source>
</reference>
<dbReference type="SUPFAM" id="SSF53335">
    <property type="entry name" value="S-adenosyl-L-methionine-dependent methyltransferases"/>
    <property type="match status" value="1"/>
</dbReference>
<evidence type="ECO:0000256" key="5">
    <source>
        <dbReference type="ARBA" id="ARBA00022679"/>
    </source>
</evidence>
<dbReference type="PROSITE" id="PS51627">
    <property type="entry name" value="SAM_MT_TRM11"/>
    <property type="match status" value="1"/>
</dbReference>
<dbReference type="PRINTS" id="PR00507">
    <property type="entry name" value="N12N6MTFRASE"/>
</dbReference>
<evidence type="ECO:0000259" key="12">
    <source>
        <dbReference type="Pfam" id="PF01170"/>
    </source>
</evidence>
<dbReference type="EC" id="2.1.1.214" evidence="9"/>
<evidence type="ECO:0000256" key="3">
    <source>
        <dbReference type="ARBA" id="ARBA00022555"/>
    </source>
</evidence>
<dbReference type="InterPro" id="IPR002052">
    <property type="entry name" value="DNA_methylase_N6_adenine_CS"/>
</dbReference>
<feature type="region of interest" description="Disordered" evidence="11">
    <location>
        <begin position="435"/>
        <end position="458"/>
    </location>
</feature>
<dbReference type="PROSITE" id="PS00092">
    <property type="entry name" value="N6_MTASE"/>
    <property type="match status" value="1"/>
</dbReference>
<dbReference type="InterPro" id="IPR029063">
    <property type="entry name" value="SAM-dependent_MTases_sf"/>
</dbReference>
<keyword evidence="2" id="KW-0963">Cytoplasm</keyword>
<dbReference type="AlphaFoldDB" id="A0A8H4A2E8"/>
<dbReference type="InterPro" id="IPR000241">
    <property type="entry name" value="RlmKL-like_Mtase"/>
</dbReference>
<dbReference type="PANTHER" id="PTHR13370:SF3">
    <property type="entry name" value="TRNA (GUANINE(10)-N2)-METHYLTRANSFERASE HOMOLOG"/>
    <property type="match status" value="1"/>
</dbReference>
<dbReference type="Proteomes" id="UP000439903">
    <property type="component" value="Unassembled WGS sequence"/>
</dbReference>
<evidence type="ECO:0000256" key="10">
    <source>
        <dbReference type="PROSITE-ProRule" id="PRU00959"/>
    </source>
</evidence>
<dbReference type="Pfam" id="PF01170">
    <property type="entry name" value="UPF0020"/>
    <property type="match status" value="1"/>
</dbReference>
<dbReference type="GO" id="GO:0008033">
    <property type="term" value="P:tRNA processing"/>
    <property type="evidence" value="ECO:0007669"/>
    <property type="project" value="UniProtKB-UniRule"/>
</dbReference>